<evidence type="ECO:0000313" key="3">
    <source>
        <dbReference type="Proteomes" id="UP000031671"/>
    </source>
</evidence>
<feature type="chain" id="PRO_5002136560" evidence="1">
    <location>
        <begin position="26"/>
        <end position="191"/>
    </location>
</feature>
<accession>A0A0B8NX80</accession>
<gene>
    <name evidence="2" type="ORF">JCM19231_777</name>
</gene>
<reference evidence="2 3" key="1">
    <citation type="submission" date="2015-01" db="EMBL/GenBank/DDBJ databases">
        <title>Vibrio sp. C1 JCM 19231 whole genome shotgun sequence.</title>
        <authorList>
            <person name="Sawabe T."/>
            <person name="Meirelles P."/>
            <person name="Feng G."/>
            <person name="Sayaka M."/>
            <person name="Hattori M."/>
            <person name="Ohkuma M."/>
        </authorList>
    </citation>
    <scope>NUCLEOTIDE SEQUENCE [LARGE SCALE GENOMIC DNA]</scope>
    <source>
        <strain evidence="3">JCM 19231</strain>
    </source>
</reference>
<name>A0A0B8NX80_9VIBR</name>
<organism evidence="2 3">
    <name type="scientific">Vibrio ishigakensis</name>
    <dbReference type="NCBI Taxonomy" id="1481914"/>
    <lineage>
        <taxon>Bacteria</taxon>
        <taxon>Pseudomonadati</taxon>
        <taxon>Pseudomonadota</taxon>
        <taxon>Gammaproteobacteria</taxon>
        <taxon>Vibrionales</taxon>
        <taxon>Vibrionaceae</taxon>
        <taxon>Vibrio</taxon>
    </lineage>
</organism>
<reference evidence="2 3" key="2">
    <citation type="submission" date="2015-01" db="EMBL/GenBank/DDBJ databases">
        <authorList>
            <consortium name="NBRP consortium"/>
            <person name="Sawabe T."/>
            <person name="Meirelles P."/>
            <person name="Feng G."/>
            <person name="Sayaka M."/>
            <person name="Hattori M."/>
            <person name="Ohkuma M."/>
        </authorList>
    </citation>
    <scope>NUCLEOTIDE SEQUENCE [LARGE SCALE GENOMIC DNA]</scope>
    <source>
        <strain evidence="3">JCM 19231</strain>
    </source>
</reference>
<dbReference type="AlphaFoldDB" id="A0A0B8NX80"/>
<dbReference type="EMBL" id="BBRZ01000017">
    <property type="protein sequence ID" value="GAM55713.1"/>
    <property type="molecule type" value="Genomic_DNA"/>
</dbReference>
<feature type="signal peptide" evidence="1">
    <location>
        <begin position="1"/>
        <end position="25"/>
    </location>
</feature>
<keyword evidence="3" id="KW-1185">Reference proteome</keyword>
<dbReference type="Proteomes" id="UP000031671">
    <property type="component" value="Unassembled WGS sequence"/>
</dbReference>
<dbReference type="InterPro" id="IPR021253">
    <property type="entry name" value="ZrgA-like"/>
</dbReference>
<evidence type="ECO:0000313" key="2">
    <source>
        <dbReference type="EMBL" id="GAM55713.1"/>
    </source>
</evidence>
<keyword evidence="1" id="KW-0732">Signal</keyword>
<dbReference type="Pfam" id="PF10986">
    <property type="entry name" value="ZrgA"/>
    <property type="match status" value="1"/>
</dbReference>
<proteinExistence type="predicted"/>
<dbReference type="RefSeq" id="WP_261835059.1">
    <property type="nucleotide sequence ID" value="NZ_AP024881.1"/>
</dbReference>
<protein>
    <submittedName>
        <fullName evidence="2">Zinc-binding protein</fullName>
    </submittedName>
</protein>
<sequence length="191" mass="20947">MPNNHLTIKTLAALLCASLAVPSFASGFRQHGAHVHGFVTYDIAQDGEDLLIDIYAAGMDIVGFEHPANNADEKKAIDTANTLLNDYSSIIDISPEARCSVTDSKVSLVKSPLTPSATEGAHNPFVEHSTHSSFEIKYQFHCQKPEQLSEINTAWFEHFPSTKAISANYFTDTAQNATELDKDHTNIRLNS</sequence>
<comment type="caution">
    <text evidence="2">The sequence shown here is derived from an EMBL/GenBank/DDBJ whole genome shotgun (WGS) entry which is preliminary data.</text>
</comment>
<evidence type="ECO:0000256" key="1">
    <source>
        <dbReference type="SAM" id="SignalP"/>
    </source>
</evidence>